<comment type="caution">
    <text evidence="1">The sequence shown here is derived from an EMBL/GenBank/DDBJ whole genome shotgun (WGS) entry which is preliminary data.</text>
</comment>
<evidence type="ECO:0000313" key="2">
    <source>
        <dbReference type="Proteomes" id="UP000829398"/>
    </source>
</evidence>
<gene>
    <name evidence="1" type="ORF">KPL71_004154</name>
</gene>
<protein>
    <submittedName>
        <fullName evidence="1">Uncharacterized protein</fullName>
    </submittedName>
</protein>
<sequence>MVTTYNKSNEQRLVPPEAAQQFRHPPHFPQRFQKQKQDKQFSKFSEVLKQLHINIPFVEALEQMPNYMKFLKDILARKRRLGEFETVGLTQECSHILQSKIPQKLKDLGSFTIPCSIGTRYNGRAFCDLGASINLMSLSVFKQLGVGKCMPTTVALQLADRSHAYSEGKIEDVLVKVDKLIFPVDFIVLDFEADKEVPIILGRPFLATGKTLIDVQK</sequence>
<dbReference type="EMBL" id="CM039171">
    <property type="protein sequence ID" value="KAH9792511.1"/>
    <property type="molecule type" value="Genomic_DNA"/>
</dbReference>
<name>A0ACB8N353_CITSI</name>
<accession>A0ACB8N353</accession>
<evidence type="ECO:0000313" key="1">
    <source>
        <dbReference type="EMBL" id="KAH9792511.1"/>
    </source>
</evidence>
<keyword evidence="2" id="KW-1185">Reference proteome</keyword>
<reference evidence="2" key="1">
    <citation type="journal article" date="2023" name="Hortic. Res.">
        <title>A chromosome-level phased genome enabling allele-level studies in sweet orange: a case study on citrus Huanglongbing tolerance.</title>
        <authorList>
            <person name="Wu B."/>
            <person name="Yu Q."/>
            <person name="Deng Z."/>
            <person name="Duan Y."/>
            <person name="Luo F."/>
            <person name="Gmitter F. Jr."/>
        </authorList>
    </citation>
    <scope>NUCLEOTIDE SEQUENCE [LARGE SCALE GENOMIC DNA]</scope>
    <source>
        <strain evidence="2">cv. Valencia</strain>
    </source>
</reference>
<organism evidence="1 2">
    <name type="scientific">Citrus sinensis</name>
    <name type="common">Sweet orange</name>
    <name type="synonym">Citrus aurantium var. sinensis</name>
    <dbReference type="NCBI Taxonomy" id="2711"/>
    <lineage>
        <taxon>Eukaryota</taxon>
        <taxon>Viridiplantae</taxon>
        <taxon>Streptophyta</taxon>
        <taxon>Embryophyta</taxon>
        <taxon>Tracheophyta</taxon>
        <taxon>Spermatophyta</taxon>
        <taxon>Magnoliopsida</taxon>
        <taxon>eudicotyledons</taxon>
        <taxon>Gunneridae</taxon>
        <taxon>Pentapetalae</taxon>
        <taxon>rosids</taxon>
        <taxon>malvids</taxon>
        <taxon>Sapindales</taxon>
        <taxon>Rutaceae</taxon>
        <taxon>Aurantioideae</taxon>
        <taxon>Citrus</taxon>
    </lineage>
</organism>
<proteinExistence type="predicted"/>
<dbReference type="Proteomes" id="UP000829398">
    <property type="component" value="Chromosome 2"/>
</dbReference>